<accession>A0A0P8BKU6</accession>
<evidence type="ECO:0000313" key="2">
    <source>
        <dbReference type="Proteomes" id="UP000050465"/>
    </source>
</evidence>
<organism evidence="1 2">
    <name type="scientific">Phormidesmis priestleyi Ana</name>
    <dbReference type="NCBI Taxonomy" id="1666911"/>
    <lineage>
        <taxon>Bacteria</taxon>
        <taxon>Bacillati</taxon>
        <taxon>Cyanobacteriota</taxon>
        <taxon>Cyanophyceae</taxon>
        <taxon>Leptolyngbyales</taxon>
        <taxon>Leptolyngbyaceae</taxon>
        <taxon>Phormidesmis</taxon>
    </lineage>
</organism>
<dbReference type="AlphaFoldDB" id="A0A0P8BKU6"/>
<protein>
    <submittedName>
        <fullName evidence="1">Uncharacterized protein</fullName>
    </submittedName>
</protein>
<reference evidence="1 2" key="1">
    <citation type="submission" date="2015-09" db="EMBL/GenBank/DDBJ databases">
        <title>Identification and resolution of microdiversity through metagenomic sequencing of parallel consortia.</title>
        <authorList>
            <person name="Nelson W.C."/>
            <person name="Romine M.F."/>
            <person name="Lindemann S.R."/>
        </authorList>
    </citation>
    <scope>NUCLEOTIDE SEQUENCE [LARGE SCALE GENOMIC DNA]</scope>
    <source>
        <strain evidence="1">Ana</strain>
    </source>
</reference>
<dbReference type="Proteomes" id="UP000050465">
    <property type="component" value="Unassembled WGS sequence"/>
</dbReference>
<sequence>MTPAPPNPRESLYFALIDRLLNCPNGEEPTVLNSEPELLDAGFVQALMQTASYFAHQDNPESAKFLVFIARELAQQLGMRPKQVQAQA</sequence>
<proteinExistence type="predicted"/>
<name>A0A0P8BKU6_9CYAN</name>
<comment type="caution">
    <text evidence="1">The sequence shown here is derived from an EMBL/GenBank/DDBJ whole genome shotgun (WGS) entry which is preliminary data.</text>
</comment>
<gene>
    <name evidence="1" type="ORF">HLUCCA11_15560</name>
</gene>
<dbReference type="STRING" id="1666911.HLUCCA11_15560"/>
<dbReference type="EMBL" id="LJZR01000021">
    <property type="protein sequence ID" value="KPQ34335.1"/>
    <property type="molecule type" value="Genomic_DNA"/>
</dbReference>
<evidence type="ECO:0000313" key="1">
    <source>
        <dbReference type="EMBL" id="KPQ34335.1"/>
    </source>
</evidence>
<dbReference type="PATRIC" id="fig|1666911.3.peg.401"/>